<dbReference type="InParanoid" id="A0A0H2S4D2"/>
<dbReference type="Gene3D" id="3.90.950.20">
    <property type="entry name" value="CinA-like"/>
    <property type="match status" value="1"/>
</dbReference>
<dbReference type="NCBIfam" id="TIGR00199">
    <property type="entry name" value="PncC_domain"/>
    <property type="match status" value="1"/>
</dbReference>
<accession>A0A0H2S4D2</accession>
<protein>
    <submittedName>
        <fullName evidence="2">Competence/damage-inducible protein-like protein cinA</fullName>
    </submittedName>
</protein>
<dbReference type="OrthoDB" id="2350783at2759"/>
<feature type="domain" description="CinA C-terminal" evidence="1">
    <location>
        <begin position="14"/>
        <end position="169"/>
    </location>
</feature>
<dbReference type="STRING" id="27342.A0A0H2S4D2"/>
<dbReference type="SUPFAM" id="SSF142433">
    <property type="entry name" value="CinA-like"/>
    <property type="match status" value="1"/>
</dbReference>
<dbReference type="Pfam" id="PF02464">
    <property type="entry name" value="CinA"/>
    <property type="match status" value="1"/>
</dbReference>
<dbReference type="AlphaFoldDB" id="A0A0H2S4D2"/>
<dbReference type="EMBL" id="KQ085890">
    <property type="protein sequence ID" value="KLO18957.1"/>
    <property type="molecule type" value="Genomic_DNA"/>
</dbReference>
<sequence>MSNTQFPPESFRPLLAKIATHLKERKESISVAETSTGGLISAALLSVPGASAYYKGGLTVYTLESRKAFAGWTDETVKDYRGPTPAIVSGLAESAREKLESTYTISESGVAGPTGGRSGFRNQKPGYTALAIASASGTKTKEIDTNVADRERNMILFTEEALKFLAETLELDSDRSNL</sequence>
<proteinExistence type="predicted"/>
<dbReference type="Proteomes" id="UP000053477">
    <property type="component" value="Unassembled WGS sequence"/>
</dbReference>
<evidence type="ECO:0000313" key="3">
    <source>
        <dbReference type="Proteomes" id="UP000053477"/>
    </source>
</evidence>
<gene>
    <name evidence="2" type="ORF">SCHPADRAFT_819026</name>
</gene>
<keyword evidence="3" id="KW-1185">Reference proteome</keyword>
<dbReference type="InterPro" id="IPR036653">
    <property type="entry name" value="CinA-like_C"/>
</dbReference>
<name>A0A0H2S4D2_9AGAM</name>
<reference evidence="2 3" key="1">
    <citation type="submission" date="2015-04" db="EMBL/GenBank/DDBJ databases">
        <title>Complete genome sequence of Schizopora paradoxa KUC8140, a cosmopolitan wood degrader in East Asia.</title>
        <authorList>
            <consortium name="DOE Joint Genome Institute"/>
            <person name="Min B."/>
            <person name="Park H."/>
            <person name="Jang Y."/>
            <person name="Kim J.-J."/>
            <person name="Kim K.H."/>
            <person name="Pangilinan J."/>
            <person name="Lipzen A."/>
            <person name="Riley R."/>
            <person name="Grigoriev I.V."/>
            <person name="Spatafora J.W."/>
            <person name="Choi I.-G."/>
        </authorList>
    </citation>
    <scope>NUCLEOTIDE SEQUENCE [LARGE SCALE GENOMIC DNA]</scope>
    <source>
        <strain evidence="2 3">KUC8140</strain>
    </source>
</reference>
<evidence type="ECO:0000259" key="1">
    <source>
        <dbReference type="Pfam" id="PF02464"/>
    </source>
</evidence>
<evidence type="ECO:0000313" key="2">
    <source>
        <dbReference type="EMBL" id="KLO18957.1"/>
    </source>
</evidence>
<dbReference type="InterPro" id="IPR008136">
    <property type="entry name" value="CinA_C"/>
</dbReference>
<organism evidence="2 3">
    <name type="scientific">Schizopora paradoxa</name>
    <dbReference type="NCBI Taxonomy" id="27342"/>
    <lineage>
        <taxon>Eukaryota</taxon>
        <taxon>Fungi</taxon>
        <taxon>Dikarya</taxon>
        <taxon>Basidiomycota</taxon>
        <taxon>Agaricomycotina</taxon>
        <taxon>Agaricomycetes</taxon>
        <taxon>Hymenochaetales</taxon>
        <taxon>Schizoporaceae</taxon>
        <taxon>Schizopora</taxon>
    </lineage>
</organism>